<dbReference type="EMBL" id="JANPWB010000009">
    <property type="protein sequence ID" value="KAJ1150238.1"/>
    <property type="molecule type" value="Genomic_DNA"/>
</dbReference>
<name>A0AAV7RH34_PLEWA</name>
<dbReference type="InterPro" id="IPR036875">
    <property type="entry name" value="Znf_CCHC_sf"/>
</dbReference>
<keyword evidence="1" id="KW-0863">Zinc-finger</keyword>
<proteinExistence type="predicted"/>
<dbReference type="AlphaFoldDB" id="A0AAV7RH34"/>
<keyword evidence="1" id="KW-0862">Zinc</keyword>
<gene>
    <name evidence="4" type="ORF">NDU88_003033</name>
</gene>
<dbReference type="PROSITE" id="PS50158">
    <property type="entry name" value="ZF_CCHC"/>
    <property type="match status" value="1"/>
</dbReference>
<reference evidence="4" key="1">
    <citation type="journal article" date="2022" name="bioRxiv">
        <title>Sequencing and chromosome-scale assembly of the giantPleurodeles waltlgenome.</title>
        <authorList>
            <person name="Brown T."/>
            <person name="Elewa A."/>
            <person name="Iarovenko S."/>
            <person name="Subramanian E."/>
            <person name="Araus A.J."/>
            <person name="Petzold A."/>
            <person name="Susuki M."/>
            <person name="Suzuki K.-i.T."/>
            <person name="Hayashi T."/>
            <person name="Toyoda A."/>
            <person name="Oliveira C."/>
            <person name="Osipova E."/>
            <person name="Leigh N.D."/>
            <person name="Simon A."/>
            <person name="Yun M.H."/>
        </authorList>
    </citation>
    <scope>NUCLEOTIDE SEQUENCE</scope>
    <source>
        <strain evidence="4">20211129_DDA</strain>
        <tissue evidence="4">Liver</tissue>
    </source>
</reference>
<feature type="region of interest" description="Disordered" evidence="2">
    <location>
        <begin position="85"/>
        <end position="107"/>
    </location>
</feature>
<comment type="caution">
    <text evidence="4">The sequence shown here is derived from an EMBL/GenBank/DDBJ whole genome shotgun (WGS) entry which is preliminary data.</text>
</comment>
<organism evidence="4 5">
    <name type="scientific">Pleurodeles waltl</name>
    <name type="common">Iberian ribbed newt</name>
    <dbReference type="NCBI Taxonomy" id="8319"/>
    <lineage>
        <taxon>Eukaryota</taxon>
        <taxon>Metazoa</taxon>
        <taxon>Chordata</taxon>
        <taxon>Craniata</taxon>
        <taxon>Vertebrata</taxon>
        <taxon>Euteleostomi</taxon>
        <taxon>Amphibia</taxon>
        <taxon>Batrachia</taxon>
        <taxon>Caudata</taxon>
        <taxon>Salamandroidea</taxon>
        <taxon>Salamandridae</taxon>
        <taxon>Pleurodelinae</taxon>
        <taxon>Pleurodeles</taxon>
    </lineage>
</organism>
<keyword evidence="1" id="KW-0479">Metal-binding</keyword>
<evidence type="ECO:0000256" key="2">
    <source>
        <dbReference type="SAM" id="MobiDB-lite"/>
    </source>
</evidence>
<sequence>MNRGTDLGTVGVQNDVQGMKKLLPCHSCGAIGHWKWECPMMVQEGVVQQSNDINSFQNMRGPRVPFLQEKEAGDGYVAAGDPVDIENEEAEDEDGDNRSAIIHQYFQ</sequence>
<dbReference type="GO" id="GO:0008270">
    <property type="term" value="F:zinc ion binding"/>
    <property type="evidence" value="ECO:0007669"/>
    <property type="project" value="UniProtKB-KW"/>
</dbReference>
<evidence type="ECO:0000259" key="3">
    <source>
        <dbReference type="PROSITE" id="PS50158"/>
    </source>
</evidence>
<protein>
    <recommendedName>
        <fullName evidence="3">CCHC-type domain-containing protein</fullName>
    </recommendedName>
</protein>
<keyword evidence="5" id="KW-1185">Reference proteome</keyword>
<accession>A0AAV7RH34</accession>
<dbReference type="SUPFAM" id="SSF57756">
    <property type="entry name" value="Retrovirus zinc finger-like domains"/>
    <property type="match status" value="1"/>
</dbReference>
<feature type="domain" description="CCHC-type" evidence="3">
    <location>
        <begin position="25"/>
        <end position="39"/>
    </location>
</feature>
<evidence type="ECO:0000313" key="5">
    <source>
        <dbReference type="Proteomes" id="UP001066276"/>
    </source>
</evidence>
<evidence type="ECO:0000256" key="1">
    <source>
        <dbReference type="PROSITE-ProRule" id="PRU00047"/>
    </source>
</evidence>
<dbReference type="Pfam" id="PF00098">
    <property type="entry name" value="zf-CCHC"/>
    <property type="match status" value="1"/>
</dbReference>
<dbReference type="Proteomes" id="UP001066276">
    <property type="component" value="Chromosome 5"/>
</dbReference>
<evidence type="ECO:0000313" key="4">
    <source>
        <dbReference type="EMBL" id="KAJ1150238.1"/>
    </source>
</evidence>
<dbReference type="InterPro" id="IPR001878">
    <property type="entry name" value="Znf_CCHC"/>
</dbReference>
<feature type="compositionally biased region" description="Acidic residues" evidence="2">
    <location>
        <begin position="85"/>
        <end position="95"/>
    </location>
</feature>
<dbReference type="GO" id="GO:0003676">
    <property type="term" value="F:nucleic acid binding"/>
    <property type="evidence" value="ECO:0007669"/>
    <property type="project" value="InterPro"/>
</dbReference>